<keyword evidence="1" id="KW-0472">Membrane</keyword>
<dbReference type="Proteomes" id="UP000178348">
    <property type="component" value="Unassembled WGS sequence"/>
</dbReference>
<proteinExistence type="predicted"/>
<dbReference type="EMBL" id="MHLB01000045">
    <property type="protein sequence ID" value="OGZ01245.1"/>
    <property type="molecule type" value="Genomic_DNA"/>
</dbReference>
<evidence type="ECO:0000256" key="1">
    <source>
        <dbReference type="SAM" id="Phobius"/>
    </source>
</evidence>
<evidence type="ECO:0000313" key="3">
    <source>
        <dbReference type="EMBL" id="OGZ01245.1"/>
    </source>
</evidence>
<reference evidence="3 4" key="1">
    <citation type="journal article" date="2016" name="Nat. Commun.">
        <title>Thousands of microbial genomes shed light on interconnected biogeochemical processes in an aquifer system.</title>
        <authorList>
            <person name="Anantharaman K."/>
            <person name="Brown C.T."/>
            <person name="Hug L.A."/>
            <person name="Sharon I."/>
            <person name="Castelle C.J."/>
            <person name="Probst A.J."/>
            <person name="Thomas B.C."/>
            <person name="Singh A."/>
            <person name="Wilkins M.J."/>
            <person name="Karaoz U."/>
            <person name="Brodie E.L."/>
            <person name="Williams K.H."/>
            <person name="Hubbard S.S."/>
            <person name="Banfield J.F."/>
        </authorList>
    </citation>
    <scope>NUCLEOTIDE SEQUENCE [LARGE SCALE GENOMIC DNA]</scope>
</reference>
<feature type="chain" id="PRO_5009582333" description="F5/8 type C domain-containing protein" evidence="2">
    <location>
        <begin position="22"/>
        <end position="421"/>
    </location>
</feature>
<name>A0A1G2CIN6_9BACT</name>
<sequence>MTKKFFVTSLLLLIIAPLAQADFDSAKWQFKKEIIAPAGTAGAQAFGELALDGEILSGARADFADIRIMENGEREAPYVLATEAPQTAVETYPVRMIDKGIVEGNYTQFTADVGEGGALHNKIEIVVDTLKSKNFRREAQVEGSRDGTAWITLAKKSIYDYTVEFTARDTAIGYQESAYRYLRVTIFDRGESPLAITGARVTRETVATGKEVAYEGMIKERAEKKSERAEQITFDLGTRGLPTNRLSVNTADVNFNRGAALEGTNDGTVWATLIYRDVLFSYDTPKFVGSKLELRYPETNYRYLRLTIFNKDDAPLAVKGATFYGLVRKAVFAYSPASSYAIHYGNPAARRPEYDLANYLAYFDQGSRIVLSLGKQVENNDYAPDVPFVPFSERYKWFLNFTLIVAVAVVGGILVRVMRRK</sequence>
<feature type="transmembrane region" description="Helical" evidence="1">
    <location>
        <begin position="397"/>
        <end position="418"/>
    </location>
</feature>
<dbReference type="Pfam" id="PF13163">
    <property type="entry name" value="DUF3999"/>
    <property type="match status" value="1"/>
</dbReference>
<dbReference type="InterPro" id="IPR025060">
    <property type="entry name" value="DUF3999"/>
</dbReference>
<evidence type="ECO:0008006" key="5">
    <source>
        <dbReference type="Google" id="ProtNLM"/>
    </source>
</evidence>
<keyword evidence="2" id="KW-0732">Signal</keyword>
<protein>
    <recommendedName>
        <fullName evidence="5">F5/8 type C domain-containing protein</fullName>
    </recommendedName>
</protein>
<evidence type="ECO:0000256" key="2">
    <source>
        <dbReference type="SAM" id="SignalP"/>
    </source>
</evidence>
<keyword evidence="1" id="KW-0812">Transmembrane</keyword>
<feature type="signal peptide" evidence="2">
    <location>
        <begin position="1"/>
        <end position="21"/>
    </location>
</feature>
<accession>A0A1G2CIN6</accession>
<evidence type="ECO:0000313" key="4">
    <source>
        <dbReference type="Proteomes" id="UP000178348"/>
    </source>
</evidence>
<organism evidence="3 4">
    <name type="scientific">Candidatus Liptonbacteria bacterium RIFCSPLOWO2_01_FULL_53_13</name>
    <dbReference type="NCBI Taxonomy" id="1798651"/>
    <lineage>
        <taxon>Bacteria</taxon>
        <taxon>Candidatus Liptoniibacteriota</taxon>
    </lineage>
</organism>
<keyword evidence="1" id="KW-1133">Transmembrane helix</keyword>
<gene>
    <name evidence="3" type="ORF">A2946_00645</name>
</gene>
<comment type="caution">
    <text evidence="3">The sequence shown here is derived from an EMBL/GenBank/DDBJ whole genome shotgun (WGS) entry which is preliminary data.</text>
</comment>
<dbReference type="AlphaFoldDB" id="A0A1G2CIN6"/>